<organism evidence="1 2">
    <name type="scientific">Pseudomonas nitroreducens</name>
    <dbReference type="NCBI Taxonomy" id="46680"/>
    <lineage>
        <taxon>Bacteria</taxon>
        <taxon>Pseudomonadati</taxon>
        <taxon>Pseudomonadota</taxon>
        <taxon>Gammaproteobacteria</taxon>
        <taxon>Pseudomonadales</taxon>
        <taxon>Pseudomonadaceae</taxon>
        <taxon>Pseudomonas</taxon>
    </lineage>
</organism>
<proteinExistence type="predicted"/>
<gene>
    <name evidence="1" type="ORF">I5I61_09425</name>
</gene>
<keyword evidence="2" id="KW-1185">Reference proteome</keyword>
<name>A0ABS0KHV6_PSENT</name>
<sequence length="56" mass="6621">MLEIGDCLRLEDGTEICVQRVRGDQVRLKILEAGESQRERRGAWWRWLLPRALRSV</sequence>
<dbReference type="Proteomes" id="UP000608450">
    <property type="component" value="Unassembled WGS sequence"/>
</dbReference>
<evidence type="ECO:0008006" key="3">
    <source>
        <dbReference type="Google" id="ProtNLM"/>
    </source>
</evidence>
<evidence type="ECO:0000313" key="2">
    <source>
        <dbReference type="Proteomes" id="UP000608450"/>
    </source>
</evidence>
<evidence type="ECO:0000313" key="1">
    <source>
        <dbReference type="EMBL" id="MBG6287666.1"/>
    </source>
</evidence>
<comment type="caution">
    <text evidence="1">The sequence shown here is derived from an EMBL/GenBank/DDBJ whole genome shotgun (WGS) entry which is preliminary data.</text>
</comment>
<protein>
    <recommendedName>
        <fullName evidence="3">Carbon storage regulator</fullName>
    </recommendedName>
</protein>
<dbReference type="RefSeq" id="WP_157837676.1">
    <property type="nucleotide sequence ID" value="NZ_CAMIIC010000032.1"/>
</dbReference>
<dbReference type="GeneID" id="300409241"/>
<reference evidence="1 2" key="1">
    <citation type="submission" date="2020-11" db="EMBL/GenBank/DDBJ databases">
        <title>Enhanced detection system for hospital associated transmission using whole genome sequencing surveillance.</title>
        <authorList>
            <person name="Harrison L.H."/>
            <person name="Van Tyne D."/>
            <person name="Marsh J.W."/>
            <person name="Griffith M.P."/>
            <person name="Snyder D.J."/>
            <person name="Cooper V.S."/>
            <person name="Mustapha M."/>
        </authorList>
    </citation>
    <scope>NUCLEOTIDE SEQUENCE [LARGE SCALE GENOMIC DNA]</scope>
    <source>
        <strain evidence="1 2">PSA00705</strain>
    </source>
</reference>
<dbReference type="EMBL" id="JADTFC010000017">
    <property type="protein sequence ID" value="MBG6287666.1"/>
    <property type="molecule type" value="Genomic_DNA"/>
</dbReference>
<accession>A0ABS0KHV6</accession>